<evidence type="ECO:0000256" key="8">
    <source>
        <dbReference type="ARBA" id="ARBA00022723"/>
    </source>
</evidence>
<organism evidence="20 21">
    <name type="scientific">Acidothermus cellulolyticus (strain ATCC 43068 / DSM 8971 / 11B)</name>
    <dbReference type="NCBI Taxonomy" id="351607"/>
    <lineage>
        <taxon>Bacteria</taxon>
        <taxon>Bacillati</taxon>
        <taxon>Actinomycetota</taxon>
        <taxon>Actinomycetes</taxon>
        <taxon>Acidothermales</taxon>
        <taxon>Acidothermaceae</taxon>
        <taxon>Acidothermus</taxon>
    </lineage>
</organism>
<accession>A0LVI7</accession>
<evidence type="ECO:0000256" key="7">
    <source>
        <dbReference type="ARBA" id="ARBA00022695"/>
    </source>
</evidence>
<feature type="binding site" evidence="15">
    <location>
        <position position="163"/>
    </location>
    <ligand>
        <name>Zn(2+)</name>
        <dbReference type="ChEBI" id="CHEBI:29105"/>
    </ligand>
</feature>
<sequence length="392" mass="43909">MVGQQAAGDGGGTDTVHEHDGPNTASRRPVVPIVTQLADGREIRYYDDPGVPIDHGDLVDHRELPSMTPTSIRRFDRLLDEWVTIAGHRQSRTYLPPDDECPLCPSKQGRQSEIPARDYHVVVFENRFPSFTTTARVPSDGDGFFVTEPGLGRCEVVCFTSDHTAAFSSLPVTRVRTVIDAWIDRTLELSRLPYVEQVFCFENRGSEIGVTLSHPHGQIYGYPFVTPRTRRMLDSARAHHERTGRNLFADIVAAEVAAGTRIIAGNAHWVAFVPYAARWPLEVHLYPRRRVPDLPALNDAERDALAPIYLEVVRRMEHVYPDTMPYIAAWHQAPVRVGRELAYLHLELFSIRRAPGKLKFLAGSESAMGAFINDVLPEEAADMLRTVSIDPS</sequence>
<dbReference type="KEGG" id="ace:Acel_1675"/>
<dbReference type="PROSITE" id="PS00117">
    <property type="entry name" value="GAL_P_UDP_TRANSF_I"/>
    <property type="match status" value="1"/>
</dbReference>
<evidence type="ECO:0000256" key="4">
    <source>
        <dbReference type="ARBA" id="ARBA00012384"/>
    </source>
</evidence>
<dbReference type="Pfam" id="PF02744">
    <property type="entry name" value="GalP_UDP_tr_C"/>
    <property type="match status" value="1"/>
</dbReference>
<feature type="region of interest" description="Disordered" evidence="17">
    <location>
        <begin position="1"/>
        <end position="28"/>
    </location>
</feature>
<dbReference type="NCBIfam" id="TIGR00209">
    <property type="entry name" value="galT_1"/>
    <property type="match status" value="1"/>
</dbReference>
<reference evidence="20 21" key="1">
    <citation type="journal article" date="2009" name="Genome Res.">
        <title>Complete genome of the cellulolytic thermophile Acidothermus cellulolyticus 11B provides insights into its ecophysiological and evolutionary adaptations.</title>
        <authorList>
            <person name="Barabote R.D."/>
            <person name="Xie G."/>
            <person name="Leu D.H."/>
            <person name="Normand P."/>
            <person name="Necsulea A."/>
            <person name="Daubin V."/>
            <person name="Medigue C."/>
            <person name="Adney W.S."/>
            <person name="Xu X.C."/>
            <person name="Lapidus A."/>
            <person name="Parales R.E."/>
            <person name="Detter C."/>
            <person name="Pujic P."/>
            <person name="Bruce D."/>
            <person name="Lavire C."/>
            <person name="Challacombe J.F."/>
            <person name="Brettin T.S."/>
            <person name="Berry A.M."/>
        </authorList>
    </citation>
    <scope>NUCLEOTIDE SEQUENCE [LARGE SCALE GENOMIC DNA]</scope>
    <source>
        <strain evidence="21">ATCC 43068 / DSM 8971 / 11B</strain>
    </source>
</reference>
<feature type="binding site" evidence="15">
    <location>
        <position position="101"/>
    </location>
    <ligand>
        <name>Zn(2+)</name>
        <dbReference type="ChEBI" id="CHEBI:29105"/>
    </ligand>
</feature>
<keyword evidence="6 16" id="KW-0808">Transferase</keyword>
<dbReference type="InterPro" id="IPR005849">
    <property type="entry name" value="GalP_Utransf_N"/>
</dbReference>
<evidence type="ECO:0000256" key="10">
    <source>
        <dbReference type="ARBA" id="ARBA00023004"/>
    </source>
</evidence>
<dbReference type="HOGENOM" id="CLU_029960_1_1_11"/>
<dbReference type="AlphaFoldDB" id="A0LVI7"/>
<dbReference type="PIRSF" id="PIRSF000808">
    <property type="entry name" value="GalT"/>
    <property type="match status" value="1"/>
</dbReference>
<dbReference type="eggNOG" id="COG1085">
    <property type="taxonomic scope" value="Bacteria"/>
</dbReference>
<comment type="catalytic activity">
    <reaction evidence="1 16">
        <text>alpha-D-galactose 1-phosphate + UDP-alpha-D-glucose = alpha-D-glucose 1-phosphate + UDP-alpha-D-galactose</text>
        <dbReference type="Rhea" id="RHEA:13989"/>
        <dbReference type="ChEBI" id="CHEBI:58336"/>
        <dbReference type="ChEBI" id="CHEBI:58601"/>
        <dbReference type="ChEBI" id="CHEBI:58885"/>
        <dbReference type="ChEBI" id="CHEBI:66914"/>
        <dbReference type="EC" id="2.7.7.12"/>
    </reaction>
</comment>
<keyword evidence="7 16" id="KW-0548">Nucleotidyltransferase</keyword>
<dbReference type="InParanoid" id="A0LVI7"/>
<evidence type="ECO:0000256" key="9">
    <source>
        <dbReference type="ARBA" id="ARBA00022833"/>
    </source>
</evidence>
<evidence type="ECO:0000256" key="3">
    <source>
        <dbReference type="ARBA" id="ARBA00010951"/>
    </source>
</evidence>
<dbReference type="InterPro" id="IPR019779">
    <property type="entry name" value="GalP_UDPtransf1_His-AS"/>
</dbReference>
<feature type="active site" description="Tele-UMP-histidine intermediate" evidence="14">
    <location>
        <position position="216"/>
    </location>
</feature>
<dbReference type="PANTHER" id="PTHR11943">
    <property type="entry name" value="GALACTOSE-1-PHOSPHATE URIDYLYLTRANSFERASE"/>
    <property type="match status" value="1"/>
</dbReference>
<dbReference type="EMBL" id="CP000481">
    <property type="protein sequence ID" value="ABK53447.1"/>
    <property type="molecule type" value="Genomic_DNA"/>
</dbReference>
<comment type="similarity">
    <text evidence="3 16">Belongs to the galactose-1-phosphate uridylyltransferase type 1 family.</text>
</comment>
<dbReference type="InterPro" id="IPR001937">
    <property type="entry name" value="GalP_UDPtransf1"/>
</dbReference>
<dbReference type="GO" id="GO:0005737">
    <property type="term" value="C:cytoplasm"/>
    <property type="evidence" value="ECO:0007669"/>
    <property type="project" value="TreeGrafter"/>
</dbReference>
<evidence type="ECO:0000259" key="18">
    <source>
        <dbReference type="Pfam" id="PF01087"/>
    </source>
</evidence>
<keyword evidence="8 15" id="KW-0479">Metal-binding</keyword>
<evidence type="ECO:0000256" key="6">
    <source>
        <dbReference type="ARBA" id="ARBA00022679"/>
    </source>
</evidence>
<evidence type="ECO:0000313" key="20">
    <source>
        <dbReference type="EMBL" id="ABK53447.1"/>
    </source>
</evidence>
<dbReference type="Pfam" id="PF01087">
    <property type="entry name" value="GalP_UDP_transf"/>
    <property type="match status" value="1"/>
</dbReference>
<evidence type="ECO:0000313" key="21">
    <source>
        <dbReference type="Proteomes" id="UP000008221"/>
    </source>
</evidence>
<keyword evidence="11 16" id="KW-0299">Galactose metabolism</keyword>
<evidence type="ECO:0000256" key="16">
    <source>
        <dbReference type="RuleBase" id="RU000506"/>
    </source>
</evidence>
<dbReference type="CDD" id="cd00608">
    <property type="entry name" value="GalT"/>
    <property type="match status" value="1"/>
</dbReference>
<evidence type="ECO:0000256" key="2">
    <source>
        <dbReference type="ARBA" id="ARBA00004947"/>
    </source>
</evidence>
<name>A0LVI7_ACIC1</name>
<evidence type="ECO:0000256" key="13">
    <source>
        <dbReference type="NCBIfam" id="TIGR00209"/>
    </source>
</evidence>
<dbReference type="SUPFAM" id="SSF54197">
    <property type="entry name" value="HIT-like"/>
    <property type="match status" value="2"/>
</dbReference>
<keyword evidence="21" id="KW-1185">Reference proteome</keyword>
<dbReference type="GO" id="GO:0008270">
    <property type="term" value="F:zinc ion binding"/>
    <property type="evidence" value="ECO:0007669"/>
    <property type="project" value="InterPro"/>
</dbReference>
<protein>
    <recommendedName>
        <fullName evidence="5 13">Galactose-1-phosphate uridylyltransferase</fullName>
        <ecNumber evidence="4 13">2.7.7.12</ecNumber>
    </recommendedName>
</protein>
<dbReference type="PANTHER" id="PTHR11943:SF1">
    <property type="entry name" value="GALACTOSE-1-PHOSPHATE URIDYLYLTRANSFERASE"/>
    <property type="match status" value="1"/>
</dbReference>
<evidence type="ECO:0000256" key="1">
    <source>
        <dbReference type="ARBA" id="ARBA00001107"/>
    </source>
</evidence>
<evidence type="ECO:0000256" key="15">
    <source>
        <dbReference type="PIRSR" id="PIRSR000808-3"/>
    </source>
</evidence>
<comment type="cofactor">
    <cofactor evidence="15">
        <name>Zn(2+)</name>
        <dbReference type="ChEBI" id="CHEBI:29105"/>
    </cofactor>
    <text evidence="15">Binds 1 zinc ion per subunit.</text>
</comment>
<dbReference type="Proteomes" id="UP000008221">
    <property type="component" value="Chromosome"/>
</dbReference>
<proteinExistence type="inferred from homology"/>
<evidence type="ECO:0000256" key="17">
    <source>
        <dbReference type="SAM" id="MobiDB-lite"/>
    </source>
</evidence>
<dbReference type="FunFam" id="3.30.428.10:FF:000010">
    <property type="entry name" value="Galactose-1-phosphate uridylyltransferase"/>
    <property type="match status" value="1"/>
</dbReference>
<gene>
    <name evidence="20" type="ordered locus">Acel_1675</name>
</gene>
<feature type="binding site" evidence="15">
    <location>
        <position position="104"/>
    </location>
    <ligand>
        <name>Zn(2+)</name>
        <dbReference type="ChEBI" id="CHEBI:29105"/>
    </ligand>
</feature>
<feature type="domain" description="Galactose-1-phosphate uridyl transferase C-terminal" evidence="19">
    <location>
        <begin position="239"/>
        <end position="388"/>
    </location>
</feature>
<evidence type="ECO:0000256" key="5">
    <source>
        <dbReference type="ARBA" id="ARBA00016340"/>
    </source>
</evidence>
<evidence type="ECO:0000259" key="19">
    <source>
        <dbReference type="Pfam" id="PF02744"/>
    </source>
</evidence>
<evidence type="ECO:0000256" key="11">
    <source>
        <dbReference type="ARBA" id="ARBA00023144"/>
    </source>
</evidence>
<dbReference type="EC" id="2.7.7.12" evidence="4 13"/>
<evidence type="ECO:0000256" key="14">
    <source>
        <dbReference type="PIRSR" id="PIRSR000808-1"/>
    </source>
</evidence>
<dbReference type="GO" id="GO:0033499">
    <property type="term" value="P:galactose catabolic process via UDP-galactose, Leloir pathway"/>
    <property type="evidence" value="ECO:0007669"/>
    <property type="project" value="TreeGrafter"/>
</dbReference>
<keyword evidence="9 15" id="KW-0862">Zinc</keyword>
<dbReference type="GO" id="GO:0008108">
    <property type="term" value="F:UDP-glucose:hexose-1-phosphate uridylyltransferase activity"/>
    <property type="evidence" value="ECO:0007669"/>
    <property type="project" value="UniProtKB-UniRule"/>
</dbReference>
<dbReference type="Gene3D" id="3.30.428.10">
    <property type="entry name" value="HIT-like"/>
    <property type="match status" value="2"/>
</dbReference>
<dbReference type="UniPathway" id="UPA00214"/>
<keyword evidence="10" id="KW-0408">Iron</keyword>
<dbReference type="STRING" id="351607.Acel_1675"/>
<evidence type="ECO:0000256" key="12">
    <source>
        <dbReference type="ARBA" id="ARBA00023277"/>
    </source>
</evidence>
<dbReference type="InterPro" id="IPR005850">
    <property type="entry name" value="GalP_Utransf_C"/>
</dbReference>
<comment type="pathway">
    <text evidence="2 16">Carbohydrate metabolism; galactose metabolism.</text>
</comment>
<feature type="domain" description="Galactose-1-phosphate uridyl transferase N-terminal" evidence="18">
    <location>
        <begin position="71"/>
        <end position="225"/>
    </location>
</feature>
<feature type="binding site" evidence="15">
    <location>
        <position position="214"/>
    </location>
    <ligand>
        <name>Zn(2+)</name>
        <dbReference type="ChEBI" id="CHEBI:29105"/>
    </ligand>
</feature>
<keyword evidence="12 16" id="KW-0119">Carbohydrate metabolism</keyword>
<dbReference type="InterPro" id="IPR036265">
    <property type="entry name" value="HIT-like_sf"/>
</dbReference>